<evidence type="ECO:0000313" key="2">
    <source>
        <dbReference type="EMBL" id="CDS25117.1"/>
    </source>
</evidence>
<feature type="compositionally biased region" description="Basic and acidic residues" evidence="1">
    <location>
        <begin position="87"/>
        <end position="114"/>
    </location>
</feature>
<evidence type="ECO:0000313" key="3">
    <source>
        <dbReference type="Proteomes" id="UP000492820"/>
    </source>
</evidence>
<reference evidence="4" key="3">
    <citation type="submission" date="2020-10" db="UniProtKB">
        <authorList>
            <consortium name="WormBaseParasite"/>
        </authorList>
    </citation>
    <scope>IDENTIFICATION</scope>
</reference>
<evidence type="ECO:0000313" key="4">
    <source>
        <dbReference type="WBParaSite" id="EgrG_002060400"/>
    </source>
</evidence>
<organism evidence="2">
    <name type="scientific">Echinococcus granulosus</name>
    <name type="common">Hydatid tapeworm</name>
    <dbReference type="NCBI Taxonomy" id="6210"/>
    <lineage>
        <taxon>Eukaryota</taxon>
        <taxon>Metazoa</taxon>
        <taxon>Spiralia</taxon>
        <taxon>Lophotrochozoa</taxon>
        <taxon>Platyhelminthes</taxon>
        <taxon>Cestoda</taxon>
        <taxon>Eucestoda</taxon>
        <taxon>Cyclophyllidea</taxon>
        <taxon>Taeniidae</taxon>
        <taxon>Echinococcus</taxon>
        <taxon>Echinococcus granulosus group</taxon>
    </lineage>
</organism>
<evidence type="ECO:0000256" key="1">
    <source>
        <dbReference type="SAM" id="MobiDB-lite"/>
    </source>
</evidence>
<reference evidence="2" key="2">
    <citation type="submission" date="2014-06" db="EMBL/GenBank/DDBJ databases">
        <authorList>
            <person name="Aslett M."/>
        </authorList>
    </citation>
    <scope>NUCLEOTIDE SEQUENCE</scope>
</reference>
<reference evidence="2 3" key="1">
    <citation type="journal article" date="2013" name="Nature">
        <title>The genomes of four tapeworm species reveal adaptations to parasitism.</title>
        <authorList>
            <person name="Tsai I.J."/>
            <person name="Zarowiecki M."/>
            <person name="Holroyd N."/>
            <person name="Garciarrubio A."/>
            <person name="Sanchez-Flores A."/>
            <person name="Brooks K.L."/>
            <person name="Tracey A."/>
            <person name="Bobes R.J."/>
            <person name="Fragoso G."/>
            <person name="Sciutto E."/>
            <person name="Aslett M."/>
            <person name="Beasley H."/>
            <person name="Bennett H.M."/>
            <person name="Cai J."/>
            <person name="Camicia F."/>
            <person name="Clark R."/>
            <person name="Cucher M."/>
            <person name="De Silva N."/>
            <person name="Day T.A."/>
            <person name="Deplazes P."/>
            <person name="Estrada K."/>
            <person name="Fernandez C."/>
            <person name="Holland P.W."/>
            <person name="Hou J."/>
            <person name="Hu S."/>
            <person name="Huckvale T."/>
            <person name="Hung S.S."/>
            <person name="Kamenetzky L."/>
            <person name="Keane J.A."/>
            <person name="Kiss F."/>
            <person name="Koziol U."/>
            <person name="Lambert O."/>
            <person name="Liu K."/>
            <person name="Luo X."/>
            <person name="Luo Y."/>
            <person name="Macchiaroli N."/>
            <person name="Nichol S."/>
            <person name="Paps J."/>
            <person name="Parkinson J."/>
            <person name="Pouchkina-Stantcheva N."/>
            <person name="Riddiford N."/>
            <person name="Rosenzvit M."/>
            <person name="Salinas G."/>
            <person name="Wasmuth J.D."/>
            <person name="Zamanian M."/>
            <person name="Zheng Y."/>
            <person name="Cai X."/>
            <person name="Soberon X."/>
            <person name="Olson P.D."/>
            <person name="Laclette J.P."/>
            <person name="Brehm K."/>
            <person name="Berriman M."/>
            <person name="Garciarrubio A."/>
            <person name="Bobes R.J."/>
            <person name="Fragoso G."/>
            <person name="Sanchez-Flores A."/>
            <person name="Estrada K."/>
            <person name="Cevallos M.A."/>
            <person name="Morett E."/>
            <person name="Gonzalez V."/>
            <person name="Portillo T."/>
            <person name="Ochoa-Leyva A."/>
            <person name="Jose M.V."/>
            <person name="Sciutto E."/>
            <person name="Landa A."/>
            <person name="Jimenez L."/>
            <person name="Valdes V."/>
            <person name="Carrero J.C."/>
            <person name="Larralde C."/>
            <person name="Morales-Montor J."/>
            <person name="Limon-Lason J."/>
            <person name="Soberon X."/>
            <person name="Laclette J.P."/>
        </authorList>
    </citation>
    <scope>NUCLEOTIDE SEQUENCE [LARGE SCALE GENOMIC DNA]</scope>
</reference>
<gene>
    <name evidence="2" type="ORF">EgrG_002060400</name>
</gene>
<dbReference type="Proteomes" id="UP000492820">
    <property type="component" value="Unassembled WGS sequence"/>
</dbReference>
<dbReference type="WBParaSite" id="EgrG_002060400">
    <property type="protein sequence ID" value="EgrG_002060400"/>
    <property type="gene ID" value="EgrG_002060400"/>
</dbReference>
<dbReference type="AlphaFoldDB" id="A0A068X2T5"/>
<sequence length="195" mass="21225">MNLFCTKMDIPGVTALTTHNMPTPRSNALHECSHAIHSQGCDMTQEVSCTSSSGSPTAVASARSHPTQPRQDAVTLCVRKVRPSSPPHHDDTTHHDTTESSATRQDETRRDATQHYDATPLVTTHHPITLQHYAPITDAGTSAMSCCQFVTRLTWTSSRHVICLNTLQGTSTLTQLHRRSVSIGKERGQSTTASA</sequence>
<feature type="region of interest" description="Disordered" evidence="1">
    <location>
        <begin position="46"/>
        <end position="120"/>
    </location>
</feature>
<feature type="compositionally biased region" description="Polar residues" evidence="1">
    <location>
        <begin position="46"/>
        <end position="70"/>
    </location>
</feature>
<accession>A0A068X2T5</accession>
<dbReference type="EMBL" id="LK028727">
    <property type="protein sequence ID" value="CDS25117.1"/>
    <property type="molecule type" value="Genomic_DNA"/>
</dbReference>
<name>A0A068X2T5_ECHGR</name>
<protein>
    <submittedName>
        <fullName evidence="2 4">Uncharacterized protein</fullName>
    </submittedName>
</protein>
<proteinExistence type="predicted"/>